<dbReference type="Gene3D" id="1.10.357.10">
    <property type="entry name" value="Tetracycline Repressor, domain 2"/>
    <property type="match status" value="1"/>
</dbReference>
<name>A0A3N2H2Q6_9PSEU</name>
<comment type="caution">
    <text evidence="6">The sequence shown here is derived from an EMBL/GenBank/DDBJ whole genome shotgun (WGS) entry which is preliminary data.</text>
</comment>
<dbReference type="GeneID" id="301846410"/>
<dbReference type="InterPro" id="IPR001647">
    <property type="entry name" value="HTH_TetR"/>
</dbReference>
<sequence length="205" mass="22936">MTRTRRAPSGAAVLRVELTDAIVEVVIDELAEKGYARTSMDGVARRAEVGKSSLYRRWSSKQDMVADAVSQLSVPLVDIPDSGSLRGDIERAFEMVVQWLSDERLGRILPDLTAEAKRNPALAKALTEHLEEPRRAKAEPVLDRAIARGELPPDVDRELALDIFAAPIYWRYTVRRTEITPEFLATLTDSTLAFLGARPAKKRRR</sequence>
<dbReference type="PROSITE" id="PS50977">
    <property type="entry name" value="HTH_TETR_2"/>
    <property type="match status" value="1"/>
</dbReference>
<dbReference type="GO" id="GO:0003700">
    <property type="term" value="F:DNA-binding transcription factor activity"/>
    <property type="evidence" value="ECO:0007669"/>
    <property type="project" value="TreeGrafter"/>
</dbReference>
<dbReference type="InterPro" id="IPR050109">
    <property type="entry name" value="HTH-type_TetR-like_transc_reg"/>
</dbReference>
<dbReference type="Pfam" id="PF00440">
    <property type="entry name" value="TetR_N"/>
    <property type="match status" value="1"/>
</dbReference>
<feature type="DNA-binding region" description="H-T-H motif" evidence="4">
    <location>
        <begin position="39"/>
        <end position="58"/>
    </location>
</feature>
<dbReference type="GO" id="GO:0000976">
    <property type="term" value="F:transcription cis-regulatory region binding"/>
    <property type="evidence" value="ECO:0007669"/>
    <property type="project" value="TreeGrafter"/>
</dbReference>
<evidence type="ECO:0000256" key="2">
    <source>
        <dbReference type="ARBA" id="ARBA00023125"/>
    </source>
</evidence>
<dbReference type="SUPFAM" id="SSF46689">
    <property type="entry name" value="Homeodomain-like"/>
    <property type="match status" value="1"/>
</dbReference>
<dbReference type="InterPro" id="IPR009057">
    <property type="entry name" value="Homeodomain-like_sf"/>
</dbReference>
<proteinExistence type="predicted"/>
<evidence type="ECO:0000313" key="7">
    <source>
        <dbReference type="Proteomes" id="UP000274843"/>
    </source>
</evidence>
<dbReference type="InterPro" id="IPR036271">
    <property type="entry name" value="Tet_transcr_reg_TetR-rel_C_sf"/>
</dbReference>
<evidence type="ECO:0000259" key="5">
    <source>
        <dbReference type="PROSITE" id="PS50977"/>
    </source>
</evidence>
<dbReference type="Pfam" id="PF16859">
    <property type="entry name" value="TetR_C_11"/>
    <property type="match status" value="1"/>
</dbReference>
<organism evidence="6 7">
    <name type="scientific">Amycolatopsis thermoflava</name>
    <dbReference type="NCBI Taxonomy" id="84480"/>
    <lineage>
        <taxon>Bacteria</taxon>
        <taxon>Bacillati</taxon>
        <taxon>Actinomycetota</taxon>
        <taxon>Actinomycetes</taxon>
        <taxon>Pseudonocardiales</taxon>
        <taxon>Pseudonocardiaceae</taxon>
        <taxon>Amycolatopsis</taxon>
        <taxon>Amycolatopsis methanolica group</taxon>
    </lineage>
</organism>
<accession>A0A3N2H2Q6</accession>
<dbReference type="EMBL" id="RKHY01000001">
    <property type="protein sequence ID" value="ROS42709.1"/>
    <property type="molecule type" value="Genomic_DNA"/>
</dbReference>
<evidence type="ECO:0000256" key="1">
    <source>
        <dbReference type="ARBA" id="ARBA00023015"/>
    </source>
</evidence>
<dbReference type="Gene3D" id="1.10.10.60">
    <property type="entry name" value="Homeodomain-like"/>
    <property type="match status" value="1"/>
</dbReference>
<evidence type="ECO:0000256" key="4">
    <source>
        <dbReference type="PROSITE-ProRule" id="PRU00335"/>
    </source>
</evidence>
<evidence type="ECO:0000256" key="3">
    <source>
        <dbReference type="ARBA" id="ARBA00023163"/>
    </source>
</evidence>
<gene>
    <name evidence="6" type="ORF">EDD35_5105</name>
</gene>
<dbReference type="PRINTS" id="PR00455">
    <property type="entry name" value="HTHTETR"/>
</dbReference>
<keyword evidence="3" id="KW-0804">Transcription</keyword>
<dbReference type="InterPro" id="IPR011075">
    <property type="entry name" value="TetR_C"/>
</dbReference>
<dbReference type="RefSeq" id="WP_027934630.1">
    <property type="nucleotide sequence ID" value="NZ_CBDRBK010000006.1"/>
</dbReference>
<keyword evidence="7" id="KW-1185">Reference proteome</keyword>
<evidence type="ECO:0000313" key="6">
    <source>
        <dbReference type="EMBL" id="ROS42709.1"/>
    </source>
</evidence>
<reference evidence="6 7" key="1">
    <citation type="submission" date="2018-11" db="EMBL/GenBank/DDBJ databases">
        <title>Sequencing the genomes of 1000 actinobacteria strains.</title>
        <authorList>
            <person name="Klenk H.-P."/>
        </authorList>
    </citation>
    <scope>NUCLEOTIDE SEQUENCE [LARGE SCALE GENOMIC DNA]</scope>
    <source>
        <strain evidence="6 7">DSM 44348</strain>
    </source>
</reference>
<keyword evidence="2 4" id="KW-0238">DNA-binding</keyword>
<protein>
    <submittedName>
        <fullName evidence="6">TetR family transcriptional regulator</fullName>
    </submittedName>
</protein>
<feature type="domain" description="HTH tetR-type" evidence="5">
    <location>
        <begin position="16"/>
        <end position="76"/>
    </location>
</feature>
<dbReference type="PANTHER" id="PTHR30055:SF148">
    <property type="entry name" value="TETR-FAMILY TRANSCRIPTIONAL REGULATOR"/>
    <property type="match status" value="1"/>
</dbReference>
<dbReference type="SUPFAM" id="SSF48498">
    <property type="entry name" value="Tetracyclin repressor-like, C-terminal domain"/>
    <property type="match status" value="1"/>
</dbReference>
<dbReference type="Proteomes" id="UP000274843">
    <property type="component" value="Unassembled WGS sequence"/>
</dbReference>
<dbReference type="PANTHER" id="PTHR30055">
    <property type="entry name" value="HTH-TYPE TRANSCRIPTIONAL REGULATOR RUTR"/>
    <property type="match status" value="1"/>
</dbReference>
<keyword evidence="1" id="KW-0805">Transcription regulation</keyword>
<dbReference type="AlphaFoldDB" id="A0A3N2H2Q6"/>